<evidence type="ECO:0000313" key="1">
    <source>
        <dbReference type="EMBL" id="KKM66741.1"/>
    </source>
</evidence>
<protein>
    <submittedName>
        <fullName evidence="1">Uncharacterized protein</fullName>
    </submittedName>
</protein>
<dbReference type="AlphaFoldDB" id="A0A0F9JWA1"/>
<reference evidence="1" key="1">
    <citation type="journal article" date="2015" name="Nature">
        <title>Complex archaea that bridge the gap between prokaryotes and eukaryotes.</title>
        <authorList>
            <person name="Spang A."/>
            <person name="Saw J.H."/>
            <person name="Jorgensen S.L."/>
            <person name="Zaremba-Niedzwiedzka K."/>
            <person name="Martijn J."/>
            <person name="Lind A.E."/>
            <person name="van Eijk R."/>
            <person name="Schleper C."/>
            <person name="Guy L."/>
            <person name="Ettema T.J."/>
        </authorList>
    </citation>
    <scope>NUCLEOTIDE SEQUENCE</scope>
</reference>
<accession>A0A0F9JWA1</accession>
<organism evidence="1">
    <name type="scientific">marine sediment metagenome</name>
    <dbReference type="NCBI Taxonomy" id="412755"/>
    <lineage>
        <taxon>unclassified sequences</taxon>
        <taxon>metagenomes</taxon>
        <taxon>ecological metagenomes</taxon>
    </lineage>
</organism>
<sequence>MSPAGIRTLRIQELTKMALRGDKYEVIKKRAYEMASRLTAENYLAEVVRRVQK</sequence>
<gene>
    <name evidence="1" type="ORF">LCGC14_1478060</name>
</gene>
<proteinExistence type="predicted"/>
<dbReference type="EMBL" id="LAZR01010471">
    <property type="protein sequence ID" value="KKM66741.1"/>
    <property type="molecule type" value="Genomic_DNA"/>
</dbReference>
<comment type="caution">
    <text evidence="1">The sequence shown here is derived from an EMBL/GenBank/DDBJ whole genome shotgun (WGS) entry which is preliminary data.</text>
</comment>
<name>A0A0F9JWA1_9ZZZZ</name>